<feature type="compositionally biased region" description="Basic and acidic residues" evidence="1">
    <location>
        <begin position="180"/>
        <end position="196"/>
    </location>
</feature>
<accession>A0A5N5FWZ8</accession>
<feature type="region of interest" description="Disordered" evidence="1">
    <location>
        <begin position="175"/>
        <end position="196"/>
    </location>
</feature>
<organism evidence="2 3">
    <name type="scientific">Pyrus ussuriensis x Pyrus communis</name>
    <dbReference type="NCBI Taxonomy" id="2448454"/>
    <lineage>
        <taxon>Eukaryota</taxon>
        <taxon>Viridiplantae</taxon>
        <taxon>Streptophyta</taxon>
        <taxon>Embryophyta</taxon>
        <taxon>Tracheophyta</taxon>
        <taxon>Spermatophyta</taxon>
        <taxon>Magnoliopsida</taxon>
        <taxon>eudicotyledons</taxon>
        <taxon>Gunneridae</taxon>
        <taxon>Pentapetalae</taxon>
        <taxon>rosids</taxon>
        <taxon>fabids</taxon>
        <taxon>Rosales</taxon>
        <taxon>Rosaceae</taxon>
        <taxon>Amygdaloideae</taxon>
        <taxon>Maleae</taxon>
        <taxon>Pyrus</taxon>
    </lineage>
</organism>
<dbReference type="EMBL" id="SMOL01000559">
    <property type="protein sequence ID" value="KAB2605672.1"/>
    <property type="molecule type" value="Genomic_DNA"/>
</dbReference>
<dbReference type="Proteomes" id="UP000327157">
    <property type="component" value="Chromosome 11"/>
</dbReference>
<protein>
    <submittedName>
        <fullName evidence="2">Uncharacterized protein</fullName>
    </submittedName>
</protein>
<proteinExistence type="predicted"/>
<gene>
    <name evidence="2" type="ORF">D8674_005389</name>
</gene>
<feature type="region of interest" description="Disordered" evidence="1">
    <location>
        <begin position="37"/>
        <end position="59"/>
    </location>
</feature>
<comment type="caution">
    <text evidence="2">The sequence shown here is derived from an EMBL/GenBank/DDBJ whole genome shotgun (WGS) entry which is preliminary data.</text>
</comment>
<reference evidence="3" key="2">
    <citation type="submission" date="2019-10" db="EMBL/GenBank/DDBJ databases">
        <title>A de novo genome assembly of a pear dwarfing rootstock.</title>
        <authorList>
            <person name="Wang F."/>
            <person name="Wang J."/>
            <person name="Li S."/>
            <person name="Zhang Y."/>
            <person name="Fang M."/>
            <person name="Ma L."/>
            <person name="Zhao Y."/>
            <person name="Jiang S."/>
        </authorList>
    </citation>
    <scope>NUCLEOTIDE SEQUENCE [LARGE SCALE GENOMIC DNA]</scope>
</reference>
<evidence type="ECO:0000313" key="3">
    <source>
        <dbReference type="Proteomes" id="UP000327157"/>
    </source>
</evidence>
<reference evidence="2 3" key="1">
    <citation type="submission" date="2019-09" db="EMBL/GenBank/DDBJ databases">
        <authorList>
            <person name="Ou C."/>
        </authorList>
    </citation>
    <scope>NUCLEOTIDE SEQUENCE [LARGE SCALE GENOMIC DNA]</scope>
    <source>
        <strain evidence="2">S2</strain>
        <tissue evidence="2">Leaf</tissue>
    </source>
</reference>
<dbReference type="AlphaFoldDB" id="A0A5N5FWZ8"/>
<evidence type="ECO:0000256" key="1">
    <source>
        <dbReference type="SAM" id="MobiDB-lite"/>
    </source>
</evidence>
<name>A0A5N5FWZ8_9ROSA</name>
<sequence>MSSSTPIYRAWPVLFGRKSGRPLSIFSGPSGWCCTSAGRGQESARHGPMRCGKKRSSPSAQEMLLKKELKTSSVTSEGPPAVEKLVIDMTSSNGKKNEAAKSEPVASAMSRMANSIVDNIAHCRGLVIPLVPRSMPRRPLGAKFGSHSKRLAIMKSDKVGSAAEVALRPTFSAAETDSPIGKEETARVGSREKSTKPTSREAIEICVLLKPDLLEDMDSCANKAAKDVVKPMVAEDYSLSEEIKRLDSELLALKGLKKEVDELQRVCVGFETFSISSENLLAFTFEASIGEVVEKVGAQVRAARGETLDDAAAKNVVAAEVEDHLVGCFDSPITLRISQCGHVLLNVILLKELRHTFAHELRAIVSDDGLWDAKSANYVPPYEVLYVRLSRGLLGLCFYSFGEVVSCHDHHVSASSSRRHKFYHVDCPLYERTMTHMRV</sequence>
<keyword evidence="3" id="KW-1185">Reference proteome</keyword>
<dbReference type="OrthoDB" id="10607503at2759"/>
<reference evidence="2 3" key="3">
    <citation type="submission" date="2019-11" db="EMBL/GenBank/DDBJ databases">
        <title>A de novo genome assembly of a pear dwarfing rootstock.</title>
        <authorList>
            <person name="Wang F."/>
            <person name="Wang J."/>
            <person name="Li S."/>
            <person name="Zhang Y."/>
            <person name="Fang M."/>
            <person name="Ma L."/>
            <person name="Zhao Y."/>
            <person name="Jiang S."/>
        </authorList>
    </citation>
    <scope>NUCLEOTIDE SEQUENCE [LARGE SCALE GENOMIC DNA]</scope>
    <source>
        <strain evidence="2">S2</strain>
        <tissue evidence="2">Leaf</tissue>
    </source>
</reference>
<evidence type="ECO:0000313" key="2">
    <source>
        <dbReference type="EMBL" id="KAB2605672.1"/>
    </source>
</evidence>
<feature type="compositionally biased region" description="Basic residues" evidence="1">
    <location>
        <begin position="47"/>
        <end position="56"/>
    </location>
</feature>